<evidence type="ECO:0000256" key="1">
    <source>
        <dbReference type="ARBA" id="ARBA00023015"/>
    </source>
</evidence>
<dbReference type="GO" id="GO:0000976">
    <property type="term" value="F:transcription cis-regulatory region binding"/>
    <property type="evidence" value="ECO:0007669"/>
    <property type="project" value="TreeGrafter"/>
</dbReference>
<dbReference type="InterPro" id="IPR036271">
    <property type="entry name" value="Tet_transcr_reg_TetR-rel_C_sf"/>
</dbReference>
<dbReference type="SUPFAM" id="SSF48498">
    <property type="entry name" value="Tetracyclin repressor-like, C-terminal domain"/>
    <property type="match status" value="1"/>
</dbReference>
<dbReference type="FunCoup" id="A0A4R5CFN6">
    <property type="interactions" value="4"/>
</dbReference>
<keyword evidence="1" id="KW-0805">Transcription regulation</keyword>
<dbReference type="Pfam" id="PF00440">
    <property type="entry name" value="TetR_N"/>
    <property type="match status" value="1"/>
</dbReference>
<dbReference type="GO" id="GO:0003700">
    <property type="term" value="F:DNA-binding transcription factor activity"/>
    <property type="evidence" value="ECO:0007669"/>
    <property type="project" value="TreeGrafter"/>
</dbReference>
<gene>
    <name evidence="6" type="ORF">E1269_28050</name>
</gene>
<proteinExistence type="predicted"/>
<evidence type="ECO:0000313" key="6">
    <source>
        <dbReference type="EMBL" id="TDD98938.1"/>
    </source>
</evidence>
<dbReference type="OrthoDB" id="7186128at2"/>
<evidence type="ECO:0000256" key="4">
    <source>
        <dbReference type="PROSITE-ProRule" id="PRU00335"/>
    </source>
</evidence>
<comment type="caution">
    <text evidence="6">The sequence shown here is derived from an EMBL/GenBank/DDBJ whole genome shotgun (WGS) entry which is preliminary data.</text>
</comment>
<accession>A0A4R5CFN6</accession>
<dbReference type="EMBL" id="SMKZ01000063">
    <property type="protein sequence ID" value="TDD98938.1"/>
    <property type="molecule type" value="Genomic_DNA"/>
</dbReference>
<dbReference type="PANTHER" id="PTHR30055:SF234">
    <property type="entry name" value="HTH-TYPE TRANSCRIPTIONAL REGULATOR BETI"/>
    <property type="match status" value="1"/>
</dbReference>
<dbReference type="Proteomes" id="UP000294739">
    <property type="component" value="Unassembled WGS sequence"/>
</dbReference>
<name>A0A4R5CFN6_9ACTN</name>
<dbReference type="PRINTS" id="PR00455">
    <property type="entry name" value="HTHTETR"/>
</dbReference>
<dbReference type="Gene3D" id="1.10.357.10">
    <property type="entry name" value="Tetracycline Repressor, domain 2"/>
    <property type="match status" value="1"/>
</dbReference>
<evidence type="ECO:0000256" key="2">
    <source>
        <dbReference type="ARBA" id="ARBA00023125"/>
    </source>
</evidence>
<dbReference type="InterPro" id="IPR009057">
    <property type="entry name" value="Homeodomain-like_sf"/>
</dbReference>
<organism evidence="6 7">
    <name type="scientific">Jiangella asiatica</name>
    <dbReference type="NCBI Taxonomy" id="2530372"/>
    <lineage>
        <taxon>Bacteria</taxon>
        <taxon>Bacillati</taxon>
        <taxon>Actinomycetota</taxon>
        <taxon>Actinomycetes</taxon>
        <taxon>Jiangellales</taxon>
        <taxon>Jiangellaceae</taxon>
        <taxon>Jiangella</taxon>
    </lineage>
</organism>
<dbReference type="InParanoid" id="A0A4R5CFN6"/>
<dbReference type="PROSITE" id="PS50977">
    <property type="entry name" value="HTH_TETR_2"/>
    <property type="match status" value="1"/>
</dbReference>
<keyword evidence="3" id="KW-0804">Transcription</keyword>
<sequence length="211" mass="23500">MEGGPVPSIEEPRNARSRRTHQALLVAARELIEQDGLAALTMTTVAERAGVSRRATYLHFASRTDLILALYRHLGETERLGESLQAVWDSPDAVSAVAEWAAHIARAHPRILAVSRAVESARHDDPGAAAMWEYTMSNWLRGCTRLVAWLERDGVLHPGLTVRTAADLLWGLMSWDLLERLIVDRGWSADEFADRLEALLTATFVDQGRRL</sequence>
<evidence type="ECO:0000256" key="3">
    <source>
        <dbReference type="ARBA" id="ARBA00023163"/>
    </source>
</evidence>
<dbReference type="PANTHER" id="PTHR30055">
    <property type="entry name" value="HTH-TYPE TRANSCRIPTIONAL REGULATOR RUTR"/>
    <property type="match status" value="1"/>
</dbReference>
<keyword evidence="2 4" id="KW-0238">DNA-binding</keyword>
<feature type="DNA-binding region" description="H-T-H motif" evidence="4">
    <location>
        <begin position="41"/>
        <end position="60"/>
    </location>
</feature>
<reference evidence="6 7" key="1">
    <citation type="submission" date="2019-03" db="EMBL/GenBank/DDBJ databases">
        <title>Draft genome sequences of novel Actinobacteria.</title>
        <authorList>
            <person name="Sahin N."/>
            <person name="Ay H."/>
            <person name="Saygin H."/>
        </authorList>
    </citation>
    <scope>NUCLEOTIDE SEQUENCE [LARGE SCALE GENOMIC DNA]</scope>
    <source>
        <strain evidence="6 7">5K138</strain>
    </source>
</reference>
<keyword evidence="7" id="KW-1185">Reference proteome</keyword>
<evidence type="ECO:0000313" key="7">
    <source>
        <dbReference type="Proteomes" id="UP000294739"/>
    </source>
</evidence>
<dbReference type="InterPro" id="IPR050109">
    <property type="entry name" value="HTH-type_TetR-like_transc_reg"/>
</dbReference>
<protein>
    <submittedName>
        <fullName evidence="6">TetR/AcrR family transcriptional regulator</fullName>
    </submittedName>
</protein>
<evidence type="ECO:0000259" key="5">
    <source>
        <dbReference type="PROSITE" id="PS50977"/>
    </source>
</evidence>
<dbReference type="AlphaFoldDB" id="A0A4R5CFN6"/>
<dbReference type="InterPro" id="IPR001647">
    <property type="entry name" value="HTH_TetR"/>
</dbReference>
<dbReference type="SUPFAM" id="SSF46689">
    <property type="entry name" value="Homeodomain-like"/>
    <property type="match status" value="1"/>
</dbReference>
<feature type="domain" description="HTH tetR-type" evidence="5">
    <location>
        <begin position="18"/>
        <end position="78"/>
    </location>
</feature>